<feature type="transmembrane region" description="Helical" evidence="1">
    <location>
        <begin position="36"/>
        <end position="56"/>
    </location>
</feature>
<evidence type="ECO:0000313" key="4">
    <source>
        <dbReference type="Proteomes" id="UP001633002"/>
    </source>
</evidence>
<keyword evidence="2" id="KW-0732">Signal</keyword>
<keyword evidence="1" id="KW-0812">Transmembrane</keyword>
<proteinExistence type="predicted"/>
<reference evidence="3 4" key="1">
    <citation type="submission" date="2024-09" db="EMBL/GenBank/DDBJ databases">
        <title>Chromosome-scale assembly of Riccia sorocarpa.</title>
        <authorList>
            <person name="Paukszto L."/>
        </authorList>
    </citation>
    <scope>NUCLEOTIDE SEQUENCE [LARGE SCALE GENOMIC DNA]</scope>
    <source>
        <strain evidence="3">LP-2024</strain>
        <tissue evidence="3">Aerial parts of the thallus</tissue>
    </source>
</reference>
<sequence length="307" mass="32986">MERALCLLFLLTALNGYVAAWRQHKEALGSFSRATLVLAALAALTILIAILFYCQVGDLFSVEMKTDVNNFSAVSSSQLSWMKDLRKKKDICRAQVTSRSKSPQQMRVSEVRAAAAAATRWSTRNTAAFPIRQMIRPILQSPNVLSAPAPNVRSVPAPAPPVEHVYDDRPVIPVSALSSGLTLSIKPTIQSTGVVQAVQAVQVTLVPLRAVIIIPQPSERILNNITQAGHINDDPKTVILSIQPVGGLGQAAQLTLTVVSQIAELVLSAQPTDRGKDNRMSISGRNPIVGRNHESLLQTAVAALSAL</sequence>
<keyword evidence="1" id="KW-0472">Membrane</keyword>
<comment type="caution">
    <text evidence="3">The sequence shown here is derived from an EMBL/GenBank/DDBJ whole genome shotgun (WGS) entry which is preliminary data.</text>
</comment>
<feature type="chain" id="PRO_5044879547" evidence="2">
    <location>
        <begin position="21"/>
        <end position="307"/>
    </location>
</feature>
<protein>
    <submittedName>
        <fullName evidence="3">Uncharacterized protein</fullName>
    </submittedName>
</protein>
<organism evidence="3 4">
    <name type="scientific">Riccia sorocarpa</name>
    <dbReference type="NCBI Taxonomy" id="122646"/>
    <lineage>
        <taxon>Eukaryota</taxon>
        <taxon>Viridiplantae</taxon>
        <taxon>Streptophyta</taxon>
        <taxon>Embryophyta</taxon>
        <taxon>Marchantiophyta</taxon>
        <taxon>Marchantiopsida</taxon>
        <taxon>Marchantiidae</taxon>
        <taxon>Marchantiales</taxon>
        <taxon>Ricciaceae</taxon>
        <taxon>Riccia</taxon>
    </lineage>
</organism>
<name>A0ABD3GST6_9MARC</name>
<feature type="signal peptide" evidence="2">
    <location>
        <begin position="1"/>
        <end position="20"/>
    </location>
</feature>
<keyword evidence="1" id="KW-1133">Transmembrane helix</keyword>
<evidence type="ECO:0000256" key="2">
    <source>
        <dbReference type="SAM" id="SignalP"/>
    </source>
</evidence>
<evidence type="ECO:0000256" key="1">
    <source>
        <dbReference type="SAM" id="Phobius"/>
    </source>
</evidence>
<gene>
    <name evidence="3" type="ORF">R1sor_024390</name>
</gene>
<dbReference type="EMBL" id="JBJQOH010000007">
    <property type="protein sequence ID" value="KAL3681434.1"/>
    <property type="molecule type" value="Genomic_DNA"/>
</dbReference>
<dbReference type="AlphaFoldDB" id="A0ABD3GST6"/>
<accession>A0ABD3GST6</accession>
<keyword evidence="4" id="KW-1185">Reference proteome</keyword>
<dbReference type="Proteomes" id="UP001633002">
    <property type="component" value="Unassembled WGS sequence"/>
</dbReference>
<evidence type="ECO:0000313" key="3">
    <source>
        <dbReference type="EMBL" id="KAL3681434.1"/>
    </source>
</evidence>